<feature type="chain" id="PRO_5041462066" description="Secreted protein" evidence="1">
    <location>
        <begin position="26"/>
        <end position="123"/>
    </location>
</feature>
<feature type="signal peptide" evidence="1">
    <location>
        <begin position="1"/>
        <end position="25"/>
    </location>
</feature>
<protein>
    <recommendedName>
        <fullName evidence="4">Secreted protein</fullName>
    </recommendedName>
</protein>
<dbReference type="EMBL" id="JAUEPT010000094">
    <property type="protein sequence ID" value="KAK0432452.1"/>
    <property type="molecule type" value="Genomic_DNA"/>
</dbReference>
<dbReference type="Proteomes" id="UP001175226">
    <property type="component" value="Unassembled WGS sequence"/>
</dbReference>
<evidence type="ECO:0000256" key="1">
    <source>
        <dbReference type="SAM" id="SignalP"/>
    </source>
</evidence>
<keyword evidence="1" id="KW-0732">Signal</keyword>
<evidence type="ECO:0000313" key="2">
    <source>
        <dbReference type="EMBL" id="KAK0432452.1"/>
    </source>
</evidence>
<sequence length="123" mass="14349">MNRGSSRRPDVVFLLPWIVVPFASFQTNLMIPQRHSRNVGELFDVIMPFAECRRCSMLAYTIAYREERHHKDEYTTNGRSNDDTRVRGVFRCFTALARRARGFSSHTTQPYGEQQEAIVYTLT</sequence>
<dbReference type="AlphaFoldDB" id="A0AA39MFL7"/>
<accession>A0AA39MFL7</accession>
<reference evidence="2" key="1">
    <citation type="submission" date="2023-06" db="EMBL/GenBank/DDBJ databases">
        <authorList>
            <consortium name="Lawrence Berkeley National Laboratory"/>
            <person name="Ahrendt S."/>
            <person name="Sahu N."/>
            <person name="Indic B."/>
            <person name="Wong-Bajracharya J."/>
            <person name="Merenyi Z."/>
            <person name="Ke H.-M."/>
            <person name="Monk M."/>
            <person name="Kocsube S."/>
            <person name="Drula E."/>
            <person name="Lipzen A."/>
            <person name="Balint B."/>
            <person name="Henrissat B."/>
            <person name="Andreopoulos B."/>
            <person name="Martin F.M."/>
            <person name="Harder C.B."/>
            <person name="Rigling D."/>
            <person name="Ford K.L."/>
            <person name="Foster G.D."/>
            <person name="Pangilinan J."/>
            <person name="Papanicolaou A."/>
            <person name="Barry K."/>
            <person name="LaButti K."/>
            <person name="Viragh M."/>
            <person name="Koriabine M."/>
            <person name="Yan M."/>
            <person name="Riley R."/>
            <person name="Champramary S."/>
            <person name="Plett K.L."/>
            <person name="Tsai I.J."/>
            <person name="Slot J."/>
            <person name="Sipos G."/>
            <person name="Plett J."/>
            <person name="Nagy L.G."/>
            <person name="Grigoriev I.V."/>
        </authorList>
    </citation>
    <scope>NUCLEOTIDE SEQUENCE</scope>
    <source>
        <strain evidence="2">FPL87.14</strain>
    </source>
</reference>
<evidence type="ECO:0008006" key="4">
    <source>
        <dbReference type="Google" id="ProtNLM"/>
    </source>
</evidence>
<gene>
    <name evidence="2" type="ORF">EV421DRAFT_1502049</name>
</gene>
<organism evidence="2 3">
    <name type="scientific">Armillaria borealis</name>
    <dbReference type="NCBI Taxonomy" id="47425"/>
    <lineage>
        <taxon>Eukaryota</taxon>
        <taxon>Fungi</taxon>
        <taxon>Dikarya</taxon>
        <taxon>Basidiomycota</taxon>
        <taxon>Agaricomycotina</taxon>
        <taxon>Agaricomycetes</taxon>
        <taxon>Agaricomycetidae</taxon>
        <taxon>Agaricales</taxon>
        <taxon>Marasmiineae</taxon>
        <taxon>Physalacriaceae</taxon>
        <taxon>Armillaria</taxon>
    </lineage>
</organism>
<name>A0AA39MFL7_9AGAR</name>
<comment type="caution">
    <text evidence="2">The sequence shown here is derived from an EMBL/GenBank/DDBJ whole genome shotgun (WGS) entry which is preliminary data.</text>
</comment>
<evidence type="ECO:0000313" key="3">
    <source>
        <dbReference type="Proteomes" id="UP001175226"/>
    </source>
</evidence>
<proteinExistence type="predicted"/>
<keyword evidence="3" id="KW-1185">Reference proteome</keyword>